<evidence type="ECO:0000313" key="1">
    <source>
        <dbReference type="EMBL" id="PZO39787.1"/>
    </source>
</evidence>
<protein>
    <submittedName>
        <fullName evidence="1">Cytochrome D ubiquinol oxidase subunit II</fullName>
    </submittedName>
</protein>
<accession>A0A2W4W948</accession>
<proteinExistence type="predicted"/>
<reference evidence="1 2" key="2">
    <citation type="submission" date="2018-06" db="EMBL/GenBank/DDBJ databases">
        <title>Metagenomic assembly of (sub)arctic Cyanobacteria and their associated microbiome from non-axenic cultures.</title>
        <authorList>
            <person name="Baurain D."/>
        </authorList>
    </citation>
    <scope>NUCLEOTIDE SEQUENCE [LARGE SCALE GENOMIC DNA]</scope>
    <source>
        <strain evidence="1">ULC066bin1</strain>
    </source>
</reference>
<sequence>MATIPSHSDIEALADDLHKLVDNLDSTEHGGLIYSALQAIAQISQTNAERLDWKILAGSLQDMRQAIAMFYPHRFNRKVSIFGSARTARNAPEYQQAYEFAEKITKQGFMVITGAGGGIMAAGNEGAGNNSLGLNISLPFEQSSNGFVSEASRLVRFRYFFTRKLYFVKESDAIALFPGGFGTQDEFFECLTLCQTGRTTPRPIVLIDKQGGDYWNDWDIFVQNNLLERGLIVKEDRSLYKITDDIDEACQFITAFYSVYHSCRWVGDLFVIRLHIEITDEHLDRLNDNFSDIVIKGKIERSLALTKEANEPHISDLPRLVMHFNQHAFGRLYELIAAINDTCDSGNPMVCHPEQR</sequence>
<dbReference type="EMBL" id="QBML01000016">
    <property type="protein sequence ID" value="PZO39787.1"/>
    <property type="molecule type" value="Genomic_DNA"/>
</dbReference>
<dbReference type="Pfam" id="PF03641">
    <property type="entry name" value="Lysine_decarbox"/>
    <property type="match status" value="1"/>
</dbReference>
<evidence type="ECO:0000313" key="2">
    <source>
        <dbReference type="Proteomes" id="UP000249467"/>
    </source>
</evidence>
<dbReference type="Proteomes" id="UP000249467">
    <property type="component" value="Unassembled WGS sequence"/>
</dbReference>
<dbReference type="PANTHER" id="PTHR43393">
    <property type="entry name" value="CYTOKININ RIBOSIDE 5'-MONOPHOSPHATE PHOSPHORIBOHYDROLASE"/>
    <property type="match status" value="1"/>
</dbReference>
<dbReference type="GO" id="GO:0005829">
    <property type="term" value="C:cytosol"/>
    <property type="evidence" value="ECO:0007669"/>
    <property type="project" value="TreeGrafter"/>
</dbReference>
<name>A0A2W4W948_9CYAN</name>
<reference evidence="1 2" key="1">
    <citation type="submission" date="2018-04" db="EMBL/GenBank/DDBJ databases">
        <authorList>
            <person name="Go L.Y."/>
            <person name="Mitchell J.A."/>
        </authorList>
    </citation>
    <scope>NUCLEOTIDE SEQUENCE [LARGE SCALE GENOMIC DNA]</scope>
    <source>
        <strain evidence="1">ULC066bin1</strain>
    </source>
</reference>
<gene>
    <name evidence="1" type="ORF">DCF19_12905</name>
</gene>
<organism evidence="1 2">
    <name type="scientific">Pseudanabaena frigida</name>
    <dbReference type="NCBI Taxonomy" id="945775"/>
    <lineage>
        <taxon>Bacteria</taxon>
        <taxon>Bacillati</taxon>
        <taxon>Cyanobacteriota</taxon>
        <taxon>Cyanophyceae</taxon>
        <taxon>Pseudanabaenales</taxon>
        <taxon>Pseudanabaenaceae</taxon>
        <taxon>Pseudanabaena</taxon>
    </lineage>
</organism>
<dbReference type="InterPro" id="IPR052341">
    <property type="entry name" value="LOG_family_nucleotidases"/>
</dbReference>
<dbReference type="AlphaFoldDB" id="A0A2W4W948"/>
<dbReference type="Gene3D" id="3.40.50.450">
    <property type="match status" value="1"/>
</dbReference>
<comment type="caution">
    <text evidence="1">The sequence shown here is derived from an EMBL/GenBank/DDBJ whole genome shotgun (WGS) entry which is preliminary data.</text>
</comment>
<dbReference type="InterPro" id="IPR031100">
    <property type="entry name" value="LOG_fam"/>
</dbReference>
<dbReference type="SUPFAM" id="SSF102405">
    <property type="entry name" value="MCP/YpsA-like"/>
    <property type="match status" value="1"/>
</dbReference>
<dbReference type="PANTHER" id="PTHR43393:SF2">
    <property type="entry name" value="CYTOKININ RIBOSIDE 5'-MONOPHOSPHATE PHOSPHORIBOHYDROLASE"/>
    <property type="match status" value="1"/>
</dbReference>